<dbReference type="Proteomes" id="UP000485058">
    <property type="component" value="Unassembled WGS sequence"/>
</dbReference>
<keyword evidence="2" id="KW-1185">Reference proteome</keyword>
<organism evidence="1 2">
    <name type="scientific">Haematococcus lacustris</name>
    <name type="common">Green alga</name>
    <name type="synonym">Haematococcus pluvialis</name>
    <dbReference type="NCBI Taxonomy" id="44745"/>
    <lineage>
        <taxon>Eukaryota</taxon>
        <taxon>Viridiplantae</taxon>
        <taxon>Chlorophyta</taxon>
        <taxon>core chlorophytes</taxon>
        <taxon>Chlorophyceae</taxon>
        <taxon>CS clade</taxon>
        <taxon>Chlamydomonadales</taxon>
        <taxon>Haematococcaceae</taxon>
        <taxon>Haematococcus</taxon>
    </lineage>
</organism>
<dbReference type="EMBL" id="BLLF01002694">
    <property type="protein sequence ID" value="GFH25019.1"/>
    <property type="molecule type" value="Genomic_DNA"/>
</dbReference>
<proteinExistence type="predicted"/>
<comment type="caution">
    <text evidence="1">The sequence shown here is derived from an EMBL/GenBank/DDBJ whole genome shotgun (WGS) entry which is preliminary data.</text>
</comment>
<accession>A0A699ZZ22</accession>
<gene>
    <name evidence="1" type="ORF">HaLaN_22909</name>
</gene>
<sequence length="118" mass="13162">MMAIIQQREPQLLASNGGPLHLSAHFVRDFLEHQLNWVTRKGTGDSQHLPANWQRLVDDMNMRAALLVFAKGVPPELFYSMDETFVFFAPMAGSTTLAEQGSKQVYVAASEQKKGITV</sequence>
<name>A0A699ZZ22_HAELA</name>
<evidence type="ECO:0000313" key="2">
    <source>
        <dbReference type="Proteomes" id="UP000485058"/>
    </source>
</evidence>
<reference evidence="1 2" key="1">
    <citation type="submission" date="2020-02" db="EMBL/GenBank/DDBJ databases">
        <title>Draft genome sequence of Haematococcus lacustris strain NIES-144.</title>
        <authorList>
            <person name="Morimoto D."/>
            <person name="Nakagawa S."/>
            <person name="Yoshida T."/>
            <person name="Sawayama S."/>
        </authorList>
    </citation>
    <scope>NUCLEOTIDE SEQUENCE [LARGE SCALE GENOMIC DNA]</scope>
    <source>
        <strain evidence="1 2">NIES-144</strain>
    </source>
</reference>
<dbReference type="AlphaFoldDB" id="A0A699ZZ22"/>
<evidence type="ECO:0000313" key="1">
    <source>
        <dbReference type="EMBL" id="GFH25019.1"/>
    </source>
</evidence>
<protein>
    <submittedName>
        <fullName evidence="1">DDE-1 domain-containing protein</fullName>
    </submittedName>
</protein>